<reference evidence="2" key="1">
    <citation type="submission" date="2023-06" db="EMBL/GenBank/DDBJ databases">
        <authorList>
            <consortium name="Lawrence Berkeley National Laboratory"/>
            <person name="Ahrendt S."/>
            <person name="Sahu N."/>
            <person name="Indic B."/>
            <person name="Wong-Bajracharya J."/>
            <person name="Merenyi Z."/>
            <person name="Ke H.-M."/>
            <person name="Monk M."/>
            <person name="Kocsube S."/>
            <person name="Drula E."/>
            <person name="Lipzen A."/>
            <person name="Balint B."/>
            <person name="Henrissat B."/>
            <person name="Andreopoulos B."/>
            <person name="Martin F.M."/>
            <person name="Harder C.B."/>
            <person name="Rigling D."/>
            <person name="Ford K.L."/>
            <person name="Foster G.D."/>
            <person name="Pangilinan J."/>
            <person name="Papanicolaou A."/>
            <person name="Barry K."/>
            <person name="LaButti K."/>
            <person name="Viragh M."/>
            <person name="Koriabine M."/>
            <person name="Yan M."/>
            <person name="Riley R."/>
            <person name="Champramary S."/>
            <person name="Plett K.L."/>
            <person name="Tsai I.J."/>
            <person name="Slot J."/>
            <person name="Sipos G."/>
            <person name="Plett J."/>
            <person name="Nagy L.G."/>
            <person name="Grigoriev I.V."/>
        </authorList>
    </citation>
    <scope>NUCLEOTIDE SEQUENCE</scope>
    <source>
        <strain evidence="2">FPL87.14</strain>
    </source>
</reference>
<proteinExistence type="predicted"/>
<dbReference type="AlphaFoldDB" id="A0AA39ME93"/>
<gene>
    <name evidence="2" type="ORF">EV421DRAFT_1893511</name>
</gene>
<evidence type="ECO:0000313" key="3">
    <source>
        <dbReference type="Proteomes" id="UP001175226"/>
    </source>
</evidence>
<keyword evidence="3" id="KW-1185">Reference proteome</keyword>
<protein>
    <submittedName>
        <fullName evidence="2">Uncharacterized protein</fullName>
    </submittedName>
</protein>
<feature type="transmembrane region" description="Helical" evidence="1">
    <location>
        <begin position="52"/>
        <end position="71"/>
    </location>
</feature>
<evidence type="ECO:0000313" key="2">
    <source>
        <dbReference type="EMBL" id="KAK0430608.1"/>
    </source>
</evidence>
<evidence type="ECO:0000256" key="1">
    <source>
        <dbReference type="SAM" id="Phobius"/>
    </source>
</evidence>
<keyword evidence="1" id="KW-0812">Transmembrane</keyword>
<accession>A0AA39ME93</accession>
<comment type="caution">
    <text evidence="2">The sequence shown here is derived from an EMBL/GenBank/DDBJ whole genome shotgun (WGS) entry which is preliminary data.</text>
</comment>
<sequence>MYHGLRWPLIIYKPNTKDNWEWFSHGETIACVTLSLPLSFNQINSDYKVWEYLLYLFALGPALLYSSFLLITGKTIASLKILPEQLVKGTYLLCKFVKEFEELYYMCQEACLYFIQQKTVRVGLLACYAQWVMEIIIRNLEEEICQDLDPYANISQCAILHAQMNCIQFQIPNIQLTPLTGKDLLLKHAKYVYGIGYLLLPCQQKTLIDVSDLETDVIMDLWQQNQ</sequence>
<keyword evidence="1" id="KW-1133">Transmembrane helix</keyword>
<dbReference type="EMBL" id="JAUEPT010000140">
    <property type="protein sequence ID" value="KAK0430608.1"/>
    <property type="molecule type" value="Genomic_DNA"/>
</dbReference>
<dbReference type="Proteomes" id="UP001175226">
    <property type="component" value="Unassembled WGS sequence"/>
</dbReference>
<organism evidence="2 3">
    <name type="scientific">Armillaria borealis</name>
    <dbReference type="NCBI Taxonomy" id="47425"/>
    <lineage>
        <taxon>Eukaryota</taxon>
        <taxon>Fungi</taxon>
        <taxon>Dikarya</taxon>
        <taxon>Basidiomycota</taxon>
        <taxon>Agaricomycotina</taxon>
        <taxon>Agaricomycetes</taxon>
        <taxon>Agaricomycetidae</taxon>
        <taxon>Agaricales</taxon>
        <taxon>Marasmiineae</taxon>
        <taxon>Physalacriaceae</taxon>
        <taxon>Armillaria</taxon>
    </lineage>
</organism>
<name>A0AA39ME93_9AGAR</name>
<keyword evidence="1" id="KW-0472">Membrane</keyword>